<evidence type="ECO:0000256" key="11">
    <source>
        <dbReference type="SAM" id="SignalP"/>
    </source>
</evidence>
<dbReference type="InterPro" id="IPR037066">
    <property type="entry name" value="Plug_dom_sf"/>
</dbReference>
<keyword evidence="15" id="KW-1185">Reference proteome</keyword>
<evidence type="ECO:0000313" key="15">
    <source>
        <dbReference type="Proteomes" id="UP000198517"/>
    </source>
</evidence>
<dbReference type="Pfam" id="PF07715">
    <property type="entry name" value="Plug"/>
    <property type="match status" value="1"/>
</dbReference>
<dbReference type="SUPFAM" id="SSF56935">
    <property type="entry name" value="Porins"/>
    <property type="match status" value="1"/>
</dbReference>
<dbReference type="PROSITE" id="PS01156">
    <property type="entry name" value="TONB_DEPENDENT_REC_2"/>
    <property type="match status" value="1"/>
</dbReference>
<gene>
    <name evidence="14" type="ORF">SAMN05421544_10591</name>
</gene>
<dbReference type="InterPro" id="IPR010917">
    <property type="entry name" value="TonB_rcpt_CS"/>
</dbReference>
<keyword evidence="2 9" id="KW-0813">Transport</keyword>
<dbReference type="EMBL" id="FNAS01000005">
    <property type="protein sequence ID" value="SDE24032.1"/>
    <property type="molecule type" value="Genomic_DNA"/>
</dbReference>
<dbReference type="OrthoDB" id="9768177at2"/>
<evidence type="ECO:0000256" key="3">
    <source>
        <dbReference type="ARBA" id="ARBA00022452"/>
    </source>
</evidence>
<evidence type="ECO:0000256" key="9">
    <source>
        <dbReference type="PROSITE-ProRule" id="PRU01360"/>
    </source>
</evidence>
<dbReference type="STRING" id="1071918.SAMN05421544_10591"/>
<dbReference type="InterPro" id="IPR039426">
    <property type="entry name" value="TonB-dep_rcpt-like"/>
</dbReference>
<dbReference type="Gene3D" id="2.40.170.20">
    <property type="entry name" value="TonB-dependent receptor, beta-barrel domain"/>
    <property type="match status" value="1"/>
</dbReference>
<name>A0A1G7BAN9_9FLAO</name>
<dbReference type="PROSITE" id="PS52016">
    <property type="entry name" value="TONB_DEPENDENT_REC_3"/>
    <property type="match status" value="1"/>
</dbReference>
<dbReference type="InterPro" id="IPR023997">
    <property type="entry name" value="TonB-dep_OMP_SusC/RagA_CS"/>
</dbReference>
<feature type="domain" description="TonB-dependent receptor-like beta-barrel" evidence="12">
    <location>
        <begin position="344"/>
        <end position="873"/>
    </location>
</feature>
<accession>A0A1G7BAN9</accession>
<feature type="chain" id="PRO_5011649171" evidence="11">
    <location>
        <begin position="23"/>
        <end position="909"/>
    </location>
</feature>
<dbReference type="PROSITE" id="PS00018">
    <property type="entry name" value="EF_HAND_1"/>
    <property type="match status" value="1"/>
</dbReference>
<feature type="domain" description="TonB-dependent receptor plug" evidence="13">
    <location>
        <begin position="45"/>
        <end position="161"/>
    </location>
</feature>
<keyword evidence="3 9" id="KW-1134">Transmembrane beta strand</keyword>
<dbReference type="RefSeq" id="WP_092736261.1">
    <property type="nucleotide sequence ID" value="NZ_FNAS01000005.1"/>
</dbReference>
<keyword evidence="5 11" id="KW-0732">Signal</keyword>
<evidence type="ECO:0000256" key="7">
    <source>
        <dbReference type="ARBA" id="ARBA00023136"/>
    </source>
</evidence>
<evidence type="ECO:0000259" key="13">
    <source>
        <dbReference type="Pfam" id="PF07715"/>
    </source>
</evidence>
<proteinExistence type="inferred from homology"/>
<dbReference type="Pfam" id="PF00593">
    <property type="entry name" value="TonB_dep_Rec_b-barrel"/>
    <property type="match status" value="1"/>
</dbReference>
<dbReference type="NCBIfam" id="TIGR04057">
    <property type="entry name" value="SusC_RagA_signa"/>
    <property type="match status" value="1"/>
</dbReference>
<keyword evidence="6 10" id="KW-0798">TonB box</keyword>
<dbReference type="InterPro" id="IPR036942">
    <property type="entry name" value="Beta-barrel_TonB_sf"/>
</dbReference>
<evidence type="ECO:0000256" key="10">
    <source>
        <dbReference type="RuleBase" id="RU003357"/>
    </source>
</evidence>
<evidence type="ECO:0000256" key="4">
    <source>
        <dbReference type="ARBA" id="ARBA00022692"/>
    </source>
</evidence>
<sequence>MINFYKLKAAPLFLLAGTFLYAQQKDSIKTKNIDQVVLVGYGTKKKKDLTGSVTSISAKDFNGGMVSSPEQLIQGKAAGVQITSNGGAPGSGSSIRIRGAASLNASNDPLIVIDGMPLDNNGINGAANPLSLINPDDIESFNILKDASAAAIYGNRATNGVIIITTKHGKKGKLRVGYSSTTSVSEKFGKIKVLGGDQYRALVNEISPNEYKALLTNYNTDWQDAIYQLAPGFDNNITFSGGLGSLPYRLSIGYLNQDGIIKTNNIKRTTAGISLSPKFFKNSLSVNLNLKGTYAENRFADSETIGYAIAFDPTKPIYDKAMPQLGGYWEWLDPAKNEPITLAPKNPVSNLFQRWDISYVRRVLGNVQFDYKLPFLPDLRANLNLGLDYADSNGHVIAAPTLASAFYTKGTNRDYSQNKKNRLLEFYLNYTKKLPSLKSDFDLMAGYSYQKWNENTPFSPTIYGDGTQVPATGVDFFTQNILLSYYGRLNYTFDKKYLLTASIRRDGSSRFSEENRWGYFPSVSLAWRMDQEDFLKDNKSISTLKLRGGWGITGQQDIGSNYPYLAIYGYSDGGANYQIGDHFYTLIRPSGYDKNIKWETTETKNIGLDFGLFKDRVLFTVDAYKRKTKDLLSIVPVPAGVNFTNLLMSNVGDMESKGLEFSLTSKVIDNNDFTWDISANATFQKAEITNLSVTNNPDQKVLTGGIKGGTGNTVQVQTVGYAPNSFYVYQQKYDSNGKPIEGEYVDRNGDGKINEQDLYQDHSPMPKAIFGLSSSFRYKNWDLGFALRANIGNYVYNNMNSEYGYSHALESSSHLRNLTADYYNTRFKDAQYLSDYYVEDASFLRMDNISIGYNFPTFIGNGKLRINATVNNVFVVTKYRGLDPEVFNGIDNNFYQRPRVYSLGFNIKF</sequence>
<evidence type="ECO:0000256" key="8">
    <source>
        <dbReference type="ARBA" id="ARBA00023237"/>
    </source>
</evidence>
<dbReference type="GO" id="GO:0009279">
    <property type="term" value="C:cell outer membrane"/>
    <property type="evidence" value="ECO:0007669"/>
    <property type="project" value="UniProtKB-SubCell"/>
</dbReference>
<dbReference type="InterPro" id="IPR012910">
    <property type="entry name" value="Plug_dom"/>
</dbReference>
<comment type="similarity">
    <text evidence="9 10">Belongs to the TonB-dependent receptor family.</text>
</comment>
<reference evidence="14 15" key="1">
    <citation type="submission" date="2016-10" db="EMBL/GenBank/DDBJ databases">
        <authorList>
            <person name="de Groot N.N."/>
        </authorList>
    </citation>
    <scope>NUCLEOTIDE SEQUENCE [LARGE SCALE GENOMIC DNA]</scope>
    <source>
        <strain evidence="14 15">DSM 24015</strain>
    </source>
</reference>
<dbReference type="FunFam" id="2.170.130.10:FF:000008">
    <property type="entry name" value="SusC/RagA family TonB-linked outer membrane protein"/>
    <property type="match status" value="1"/>
</dbReference>
<protein>
    <submittedName>
        <fullName evidence="14">Iron complex outermembrane recepter protein</fullName>
    </submittedName>
</protein>
<evidence type="ECO:0000313" key="14">
    <source>
        <dbReference type="EMBL" id="SDE24032.1"/>
    </source>
</evidence>
<keyword evidence="4 9" id="KW-0812">Transmembrane</keyword>
<keyword evidence="7 9" id="KW-0472">Membrane</keyword>
<feature type="signal peptide" evidence="11">
    <location>
        <begin position="1"/>
        <end position="22"/>
    </location>
</feature>
<evidence type="ECO:0000256" key="1">
    <source>
        <dbReference type="ARBA" id="ARBA00004571"/>
    </source>
</evidence>
<comment type="subcellular location">
    <subcellularLocation>
        <location evidence="1 9">Cell outer membrane</location>
        <topology evidence="1 9">Multi-pass membrane protein</topology>
    </subcellularLocation>
</comment>
<evidence type="ECO:0000256" key="6">
    <source>
        <dbReference type="ARBA" id="ARBA00023077"/>
    </source>
</evidence>
<evidence type="ECO:0000256" key="2">
    <source>
        <dbReference type="ARBA" id="ARBA00022448"/>
    </source>
</evidence>
<dbReference type="NCBIfam" id="TIGR04056">
    <property type="entry name" value="OMP_RagA_SusC"/>
    <property type="match status" value="1"/>
</dbReference>
<keyword evidence="8 9" id="KW-0998">Cell outer membrane</keyword>
<dbReference type="Gene3D" id="2.170.130.10">
    <property type="entry name" value="TonB-dependent receptor, plug domain"/>
    <property type="match status" value="1"/>
</dbReference>
<evidence type="ECO:0000259" key="12">
    <source>
        <dbReference type="Pfam" id="PF00593"/>
    </source>
</evidence>
<dbReference type="InterPro" id="IPR018247">
    <property type="entry name" value="EF_Hand_1_Ca_BS"/>
</dbReference>
<dbReference type="InterPro" id="IPR023996">
    <property type="entry name" value="TonB-dep_OMP_SusC/RagA"/>
</dbReference>
<dbReference type="AlphaFoldDB" id="A0A1G7BAN9"/>
<organism evidence="14 15">
    <name type="scientific">Riemerella columbipharyngis</name>
    <dbReference type="NCBI Taxonomy" id="1071918"/>
    <lineage>
        <taxon>Bacteria</taxon>
        <taxon>Pseudomonadati</taxon>
        <taxon>Bacteroidota</taxon>
        <taxon>Flavobacteriia</taxon>
        <taxon>Flavobacteriales</taxon>
        <taxon>Weeksellaceae</taxon>
        <taxon>Riemerella</taxon>
    </lineage>
</organism>
<evidence type="ECO:0000256" key="5">
    <source>
        <dbReference type="ARBA" id="ARBA00022729"/>
    </source>
</evidence>
<dbReference type="Proteomes" id="UP000198517">
    <property type="component" value="Unassembled WGS sequence"/>
</dbReference>
<dbReference type="InterPro" id="IPR000531">
    <property type="entry name" value="Beta-barrel_TonB"/>
</dbReference>